<dbReference type="EMBL" id="BPVZ01000080">
    <property type="protein sequence ID" value="GKV28770.1"/>
    <property type="molecule type" value="Genomic_DNA"/>
</dbReference>
<dbReference type="Proteomes" id="UP001054252">
    <property type="component" value="Unassembled WGS sequence"/>
</dbReference>
<protein>
    <submittedName>
        <fullName evidence="2">Uncharacterized protein</fullName>
    </submittedName>
</protein>
<evidence type="ECO:0000313" key="2">
    <source>
        <dbReference type="EMBL" id="GKV28770.1"/>
    </source>
</evidence>
<dbReference type="AlphaFoldDB" id="A0AAV5KVY3"/>
<keyword evidence="3" id="KW-1185">Reference proteome</keyword>
<feature type="region of interest" description="Disordered" evidence="1">
    <location>
        <begin position="1"/>
        <end position="23"/>
    </location>
</feature>
<comment type="caution">
    <text evidence="2">The sequence shown here is derived from an EMBL/GenBank/DDBJ whole genome shotgun (WGS) entry which is preliminary data.</text>
</comment>
<name>A0AAV5KVY3_9ROSI</name>
<evidence type="ECO:0000256" key="1">
    <source>
        <dbReference type="SAM" id="MobiDB-lite"/>
    </source>
</evidence>
<gene>
    <name evidence="2" type="ORF">SLEP1_g37777</name>
</gene>
<sequence length="42" mass="4643">MIPCQTKNKKPWRFRNDPSASSESLATPVLCFPLHEINAASG</sequence>
<evidence type="ECO:0000313" key="3">
    <source>
        <dbReference type="Proteomes" id="UP001054252"/>
    </source>
</evidence>
<proteinExistence type="predicted"/>
<reference evidence="2 3" key="1">
    <citation type="journal article" date="2021" name="Commun. Biol.">
        <title>The genome of Shorea leprosula (Dipterocarpaceae) highlights the ecological relevance of drought in aseasonal tropical rainforests.</title>
        <authorList>
            <person name="Ng K.K.S."/>
            <person name="Kobayashi M.J."/>
            <person name="Fawcett J.A."/>
            <person name="Hatakeyama M."/>
            <person name="Paape T."/>
            <person name="Ng C.H."/>
            <person name="Ang C.C."/>
            <person name="Tnah L.H."/>
            <person name="Lee C.T."/>
            <person name="Nishiyama T."/>
            <person name="Sese J."/>
            <person name="O'Brien M.J."/>
            <person name="Copetti D."/>
            <person name="Mohd Noor M.I."/>
            <person name="Ong R.C."/>
            <person name="Putra M."/>
            <person name="Sireger I.Z."/>
            <person name="Indrioko S."/>
            <person name="Kosugi Y."/>
            <person name="Izuno A."/>
            <person name="Isagi Y."/>
            <person name="Lee S.L."/>
            <person name="Shimizu K.K."/>
        </authorList>
    </citation>
    <scope>NUCLEOTIDE SEQUENCE [LARGE SCALE GENOMIC DNA]</scope>
    <source>
        <strain evidence="2">214</strain>
    </source>
</reference>
<organism evidence="2 3">
    <name type="scientific">Rubroshorea leprosula</name>
    <dbReference type="NCBI Taxonomy" id="152421"/>
    <lineage>
        <taxon>Eukaryota</taxon>
        <taxon>Viridiplantae</taxon>
        <taxon>Streptophyta</taxon>
        <taxon>Embryophyta</taxon>
        <taxon>Tracheophyta</taxon>
        <taxon>Spermatophyta</taxon>
        <taxon>Magnoliopsida</taxon>
        <taxon>eudicotyledons</taxon>
        <taxon>Gunneridae</taxon>
        <taxon>Pentapetalae</taxon>
        <taxon>rosids</taxon>
        <taxon>malvids</taxon>
        <taxon>Malvales</taxon>
        <taxon>Dipterocarpaceae</taxon>
        <taxon>Rubroshorea</taxon>
    </lineage>
</organism>
<accession>A0AAV5KVY3</accession>